<gene>
    <name evidence="2" type="ORF">EGYM00163_LOCUS3691</name>
</gene>
<accession>A0A7S4CCQ1</accession>
<protein>
    <submittedName>
        <fullName evidence="2">Uncharacterized protein</fullName>
    </submittedName>
</protein>
<evidence type="ECO:0000313" key="2">
    <source>
        <dbReference type="EMBL" id="CAE0792575.1"/>
    </source>
</evidence>
<reference evidence="2" key="1">
    <citation type="submission" date="2021-01" db="EMBL/GenBank/DDBJ databases">
        <authorList>
            <person name="Corre E."/>
            <person name="Pelletier E."/>
            <person name="Niang G."/>
            <person name="Scheremetjew M."/>
            <person name="Finn R."/>
            <person name="Kale V."/>
            <person name="Holt S."/>
            <person name="Cochrane G."/>
            <person name="Meng A."/>
            <person name="Brown T."/>
            <person name="Cohen L."/>
        </authorList>
    </citation>
    <scope>NUCLEOTIDE SEQUENCE</scope>
    <source>
        <strain evidence="2">CCMP1594</strain>
    </source>
</reference>
<proteinExistence type="predicted"/>
<sequence length="155" mass="17013">MAAHTDPVPHDPAPLRLYNQLTSTSSYIRDRKSRGQKNDGSTGSWCLDEAVRNGEGVSSSRPLPDGSARTKSWGNSGPRSSDAPLSAHSSRAHERYGAWGTEGRPCGTAQRTAEQRKQHLQPATHAKQHQLLRYEAVHFPHFCQSGSPSNTDLRD</sequence>
<feature type="region of interest" description="Disordered" evidence="1">
    <location>
        <begin position="1"/>
        <end position="128"/>
    </location>
</feature>
<organism evidence="2">
    <name type="scientific">Eutreptiella gymnastica</name>
    <dbReference type="NCBI Taxonomy" id="73025"/>
    <lineage>
        <taxon>Eukaryota</taxon>
        <taxon>Discoba</taxon>
        <taxon>Euglenozoa</taxon>
        <taxon>Euglenida</taxon>
        <taxon>Spirocuta</taxon>
        <taxon>Euglenophyceae</taxon>
        <taxon>Eutreptiales</taxon>
        <taxon>Eutreptiaceae</taxon>
        <taxon>Eutreptiella</taxon>
    </lineage>
</organism>
<feature type="compositionally biased region" description="Polar residues" evidence="1">
    <location>
        <begin position="69"/>
        <end position="79"/>
    </location>
</feature>
<name>A0A7S4CCQ1_9EUGL</name>
<dbReference type="EMBL" id="HBJA01011703">
    <property type="protein sequence ID" value="CAE0792575.1"/>
    <property type="molecule type" value="Transcribed_RNA"/>
</dbReference>
<evidence type="ECO:0000256" key="1">
    <source>
        <dbReference type="SAM" id="MobiDB-lite"/>
    </source>
</evidence>
<dbReference type="AlphaFoldDB" id="A0A7S4CCQ1"/>